<dbReference type="EMBL" id="POUB01000089">
    <property type="protein sequence ID" value="PZF97736.1"/>
    <property type="molecule type" value="Genomic_DNA"/>
</dbReference>
<reference evidence="2 3" key="1">
    <citation type="submission" date="2018-01" db="EMBL/GenBank/DDBJ databases">
        <title>Draft genome sequence of Salinispora sp. 13K206.</title>
        <authorList>
            <person name="Sahin N."/>
            <person name="Saygin H."/>
            <person name="Ay H."/>
        </authorList>
    </citation>
    <scope>NUCLEOTIDE SEQUENCE [LARGE SCALE GENOMIC DNA]</scope>
    <source>
        <strain evidence="2 3">13K206</strain>
    </source>
</reference>
<organism evidence="2 3">
    <name type="scientific">Micromonospora deserti</name>
    <dbReference type="NCBI Taxonomy" id="2070366"/>
    <lineage>
        <taxon>Bacteria</taxon>
        <taxon>Bacillati</taxon>
        <taxon>Actinomycetota</taxon>
        <taxon>Actinomycetes</taxon>
        <taxon>Micromonosporales</taxon>
        <taxon>Micromonosporaceae</taxon>
        <taxon>Micromonospora</taxon>
    </lineage>
</organism>
<keyword evidence="3" id="KW-1185">Reference proteome</keyword>
<protein>
    <submittedName>
        <fullName evidence="2">Uncharacterized protein</fullName>
    </submittedName>
</protein>
<feature type="compositionally biased region" description="Low complexity" evidence="1">
    <location>
        <begin position="13"/>
        <end position="27"/>
    </location>
</feature>
<gene>
    <name evidence="2" type="ORF">C1I99_14880</name>
</gene>
<evidence type="ECO:0000313" key="3">
    <source>
        <dbReference type="Proteomes" id="UP000248749"/>
    </source>
</evidence>
<feature type="region of interest" description="Disordered" evidence="1">
    <location>
        <begin position="1"/>
        <end position="27"/>
    </location>
</feature>
<name>A0A2W2DKQ7_9ACTN</name>
<evidence type="ECO:0000256" key="1">
    <source>
        <dbReference type="SAM" id="MobiDB-lite"/>
    </source>
</evidence>
<proteinExistence type="predicted"/>
<evidence type="ECO:0000313" key="2">
    <source>
        <dbReference type="EMBL" id="PZF97736.1"/>
    </source>
</evidence>
<sequence length="64" mass="6867">MWQSRRRADRLMPAGRTAGPAGPGVPAVGQLVRVTQQSGRSWGDHRSDRCRPAAPGVAWMIADG</sequence>
<dbReference type="AlphaFoldDB" id="A0A2W2DKQ7"/>
<accession>A0A2W2DKQ7</accession>
<dbReference type="Proteomes" id="UP000248749">
    <property type="component" value="Unassembled WGS sequence"/>
</dbReference>
<comment type="caution">
    <text evidence="2">The sequence shown here is derived from an EMBL/GenBank/DDBJ whole genome shotgun (WGS) entry which is preliminary data.</text>
</comment>